<dbReference type="EMBL" id="KJ567043">
    <property type="protein sequence ID" value="AID58951.1"/>
    <property type="molecule type" value="Genomic_DNA"/>
</dbReference>
<proteinExistence type="predicted"/>
<dbReference type="GeneID" id="23679638"/>
<name>A0A068F4P9_9CAUD</name>
<dbReference type="Proteomes" id="UP000027491">
    <property type="component" value="Segment"/>
</dbReference>
<protein>
    <submittedName>
        <fullName evidence="1">Uncharacterized protein</fullName>
    </submittedName>
</protein>
<evidence type="ECO:0000313" key="1">
    <source>
        <dbReference type="EMBL" id="AID58951.1"/>
    </source>
</evidence>
<sequence>MDDRRWHEFVDAQREYWWQKVRLGVLWALLSAGRDGTLEPDWRVVWAERTAEAVRAARAGEPDWLSVDAAQHVRAVYPWPRVGPEVPLPVAVLAGVQELLSAAGEAQEPEPSLGDGEIVLLVLRDLAENTAGDWWLWEPRAAATPMVTPAQAVRSWWSAAVEVIDAEESWDLKREATLRDSSMRHDAWAREMSDWARGTARVREQAQQKRDLIWESATAAATALDRAAPTPGPEPVLGGWLLAAEHRVRQWRDKTAAEAHLAELADPAYREKLERIPEYWS</sequence>
<dbReference type="KEGG" id="vg:23679638"/>
<organism evidence="1 2">
    <name type="scientific">Mycobacterium phage Gaia</name>
    <dbReference type="NCBI Taxonomy" id="1486472"/>
    <lineage>
        <taxon>Viruses</taxon>
        <taxon>Duplodnaviria</taxon>
        <taxon>Heunggongvirae</taxon>
        <taxon>Uroviricota</taxon>
        <taxon>Caudoviricetes</taxon>
        <taxon>Gaiavirus</taxon>
        <taxon>Gaiavirus gaia</taxon>
    </lineage>
</organism>
<accession>A0A068F4P9</accession>
<gene>
    <name evidence="1" type="primary">132</name>
    <name evidence="1" type="ORF">PBI_GAIA_132</name>
</gene>
<dbReference type="RefSeq" id="YP_009124874.1">
    <property type="nucleotide sequence ID" value="NC_026590.1"/>
</dbReference>
<evidence type="ECO:0000313" key="2">
    <source>
        <dbReference type="Proteomes" id="UP000027491"/>
    </source>
</evidence>
<reference evidence="1 2" key="1">
    <citation type="submission" date="2014-03" db="EMBL/GenBank/DDBJ databases">
        <authorList>
            <person name="Yoder B.A."/>
            <person name="Colicchio M.A."/>
            <person name="Schafer C.E."/>
            <person name="Abrahim M.R."/>
            <person name="Adkins N.L."/>
            <person name="Burke K.A."/>
            <person name="Churilla B.M."/>
            <person name="Cohen K.L."/>
            <person name="Fasoranti T.O."/>
            <person name="Genkil J.S."/>
            <person name="Kramer Z.J."/>
            <person name="Prout A.K."/>
            <person name="Schwarz A.G."/>
            <person name="Tish M."/>
            <person name="Vispute N."/>
            <person name="Wilkes K.E."/>
            <person name="Williams C.R."/>
            <person name="Xiao X."/>
            <person name="Yu V.J."/>
            <person name="Lapin J.S."/>
            <person name="Ott C.T."/>
            <person name="Walburn T.D."/>
            <person name="Bradley K.W."/>
            <person name="Clarke D.Q."/>
            <person name="Lewis M.F."/>
            <person name="Barker L.P."/>
            <person name="Bailey C."/>
            <person name="Asai D.J."/>
            <person name="Bowman C.A."/>
            <person name="Russell D.A."/>
            <person name="Pope W.H."/>
            <person name="Jacobs-Sera D."/>
            <person name="Hendrix R.W."/>
            <person name="Hatfull G.F."/>
        </authorList>
    </citation>
    <scope>NUCLEOTIDE SEQUENCE [LARGE SCALE GENOMIC DNA]</scope>
</reference>
<keyword evidence="2" id="KW-1185">Reference proteome</keyword>